<sequence>MTVVDNPAAILETYFLAIKGGRHSVGAFDAPSTWGDQATTTLGYQPNAILFAAASSTASGSVFGGSGATNSGAMTLGVASSTTAQGMTWFQGYNADSTTNAGMHSTTTKVVAMMEVASTIRAHADLASLNITGRTLNWKKASSSATQIFYWAIGNRPVTMTVLGNAYDDEQSGDLAACDDSTGNIAVIIGTSSPGKFTTSCANSGNAFTASITGTNLGDISVDTPIIGYIDGVGSTYGSRVGTYASGMTKVTAFTIQKVIFCVRTSRGLFQALMSNLRYLLQI</sequence>
<evidence type="ECO:0000313" key="1">
    <source>
        <dbReference type="EMBL" id="OHA00853.1"/>
    </source>
</evidence>
<dbReference type="Proteomes" id="UP000177362">
    <property type="component" value="Unassembled WGS sequence"/>
</dbReference>
<comment type="caution">
    <text evidence="1">The sequence shown here is derived from an EMBL/GenBank/DDBJ whole genome shotgun (WGS) entry which is preliminary data.</text>
</comment>
<accession>A0A1G2KN78</accession>
<reference evidence="1 2" key="1">
    <citation type="journal article" date="2016" name="Nat. Commun.">
        <title>Thousands of microbial genomes shed light on interconnected biogeochemical processes in an aquifer system.</title>
        <authorList>
            <person name="Anantharaman K."/>
            <person name="Brown C.T."/>
            <person name="Hug L.A."/>
            <person name="Sharon I."/>
            <person name="Castelle C.J."/>
            <person name="Probst A.J."/>
            <person name="Thomas B.C."/>
            <person name="Singh A."/>
            <person name="Wilkins M.J."/>
            <person name="Karaoz U."/>
            <person name="Brodie E.L."/>
            <person name="Williams K.H."/>
            <person name="Hubbard S.S."/>
            <person name="Banfield J.F."/>
        </authorList>
    </citation>
    <scope>NUCLEOTIDE SEQUENCE [LARGE SCALE GENOMIC DNA]</scope>
</reference>
<evidence type="ECO:0000313" key="2">
    <source>
        <dbReference type="Proteomes" id="UP000177362"/>
    </source>
</evidence>
<gene>
    <name evidence="1" type="ORF">A3C11_03190</name>
</gene>
<proteinExistence type="predicted"/>
<name>A0A1G2KN78_9BACT</name>
<dbReference type="AlphaFoldDB" id="A0A1G2KN78"/>
<organism evidence="1 2">
    <name type="scientific">Candidatus Sungbacteria bacterium RIFCSPHIGHO2_02_FULL_49_12</name>
    <dbReference type="NCBI Taxonomy" id="1802271"/>
    <lineage>
        <taxon>Bacteria</taxon>
        <taxon>Candidatus Sungiibacteriota</taxon>
    </lineage>
</organism>
<dbReference type="EMBL" id="MHQJ01000035">
    <property type="protein sequence ID" value="OHA00853.1"/>
    <property type="molecule type" value="Genomic_DNA"/>
</dbReference>
<protein>
    <submittedName>
        <fullName evidence="1">Uncharacterized protein</fullName>
    </submittedName>
</protein>